<accession>A0A4Y8ZVR1</accession>
<dbReference type="InterPro" id="IPR037523">
    <property type="entry name" value="VOC_core"/>
</dbReference>
<name>A0A4Y8ZVR1_9SPHN</name>
<dbReference type="InterPro" id="IPR029068">
    <property type="entry name" value="Glyas_Bleomycin-R_OHBP_Dase"/>
</dbReference>
<proteinExistence type="predicted"/>
<dbReference type="Pfam" id="PF00903">
    <property type="entry name" value="Glyoxalase"/>
    <property type="match status" value="1"/>
</dbReference>
<dbReference type="Gene3D" id="3.10.180.10">
    <property type="entry name" value="2,3-Dihydroxybiphenyl 1,2-Dioxygenase, domain 1"/>
    <property type="match status" value="1"/>
</dbReference>
<dbReference type="PANTHER" id="PTHR36437:SF2">
    <property type="entry name" value="GLYOXALASE_BLEOMYCIN RESISTANCE PROTEIN_DIOXYGENASE"/>
    <property type="match status" value="1"/>
</dbReference>
<reference evidence="2 3" key="1">
    <citation type="submission" date="2019-03" db="EMBL/GenBank/DDBJ databases">
        <title>Genome sequence of Sphingomonas sp. 17J27-24.</title>
        <authorList>
            <person name="Kim M."/>
            <person name="Maeng S."/>
            <person name="Sathiyaraj S."/>
        </authorList>
    </citation>
    <scope>NUCLEOTIDE SEQUENCE [LARGE SCALE GENOMIC DNA]</scope>
    <source>
        <strain evidence="2 3">17J27-24</strain>
    </source>
</reference>
<dbReference type="CDD" id="cd07263">
    <property type="entry name" value="VOC_like"/>
    <property type="match status" value="1"/>
</dbReference>
<dbReference type="PANTHER" id="PTHR36437">
    <property type="entry name" value="GLYOXALASE/BLEOMYCIN RESISTANCE PROTEIN/DIOXYGENASE"/>
    <property type="match status" value="1"/>
</dbReference>
<dbReference type="PROSITE" id="PS51819">
    <property type="entry name" value="VOC"/>
    <property type="match status" value="1"/>
</dbReference>
<gene>
    <name evidence="2" type="ORF">E2493_04675</name>
</gene>
<feature type="domain" description="VOC" evidence="1">
    <location>
        <begin position="5"/>
        <end position="130"/>
    </location>
</feature>
<evidence type="ECO:0000313" key="2">
    <source>
        <dbReference type="EMBL" id="TFI59567.1"/>
    </source>
</evidence>
<organism evidence="2 3">
    <name type="scientific">Sphingomonas parva</name>
    <dbReference type="NCBI Taxonomy" id="2555898"/>
    <lineage>
        <taxon>Bacteria</taxon>
        <taxon>Pseudomonadati</taxon>
        <taxon>Pseudomonadota</taxon>
        <taxon>Alphaproteobacteria</taxon>
        <taxon>Sphingomonadales</taxon>
        <taxon>Sphingomonadaceae</taxon>
        <taxon>Sphingomonas</taxon>
    </lineage>
</organism>
<evidence type="ECO:0000259" key="1">
    <source>
        <dbReference type="PROSITE" id="PS51819"/>
    </source>
</evidence>
<dbReference type="Proteomes" id="UP000298213">
    <property type="component" value="Unassembled WGS sequence"/>
</dbReference>
<dbReference type="OrthoDB" id="9794917at2"/>
<keyword evidence="3" id="KW-1185">Reference proteome</keyword>
<dbReference type="AlphaFoldDB" id="A0A4Y8ZVR1"/>
<dbReference type="InterPro" id="IPR004360">
    <property type="entry name" value="Glyas_Fos-R_dOase_dom"/>
</dbReference>
<dbReference type="SUPFAM" id="SSF54593">
    <property type="entry name" value="Glyoxalase/Bleomycin resistance protein/Dihydroxybiphenyl dioxygenase"/>
    <property type="match status" value="1"/>
</dbReference>
<dbReference type="EMBL" id="SPDV01000007">
    <property type="protein sequence ID" value="TFI59567.1"/>
    <property type="molecule type" value="Genomic_DNA"/>
</dbReference>
<protein>
    <submittedName>
        <fullName evidence="2">VOC family protein</fullName>
    </submittedName>
</protein>
<evidence type="ECO:0000313" key="3">
    <source>
        <dbReference type="Proteomes" id="UP000298213"/>
    </source>
</evidence>
<comment type="caution">
    <text evidence="2">The sequence shown here is derived from an EMBL/GenBank/DDBJ whole genome shotgun (WGS) entry which is preliminary data.</text>
</comment>
<sequence>MNGAVLAHVALVVRDYDEAIAWYCERLGFTLVADDHQPEQGKRWVLVAPPGGGGTSLLLARAATQEQEALVGRQAGGRVFLFLHTDDFRRDFETLKARGVRFVRPPAEQPYGIVAVFEDLYGNLWDLVEPSLPPR</sequence>